<evidence type="ECO:0000256" key="2">
    <source>
        <dbReference type="ARBA" id="ARBA00022475"/>
    </source>
</evidence>
<comment type="subcellular location">
    <subcellularLocation>
        <location evidence="1">Cell membrane</location>
        <topology evidence="1">Multi-pass membrane protein</topology>
    </subcellularLocation>
</comment>
<dbReference type="InterPro" id="IPR050445">
    <property type="entry name" value="Bact_polysacc_biosynth/exp"/>
</dbReference>
<sequence>MSNFYSQKINETDEVDLIELIRTLWKKKLWIILSAFICTAIAAGYAFTAKEQWTSTAVIVAPRSTELGKLLSVRAEYARIIGDNDFSTGGLSNSLYGQFKHFLLSNDLKREFLSQSSLIKNYTKDMTEEQREDYIENAISKYLVVHEVDPKKKDLTELDKIGLKITFSAETPKLAQAVLLDYVNFVNQFVLNQINKEFKLGFNLRLDALKFTKNQIEESLTEAKTVQVENLDKALNIAKKAGIRDFSKGNSNNLSVPEYMLGEGRLNISDSKLADGTYLFMLGEKYLQAQLDIAKNTKIVYPVDYYSTERQLTKLTKLEPSLDNIGEVKSYYYLSSPDYPMIKDKPKKLLILVIGFLIGLILSSFIILLSSLIQSTKKR</sequence>
<dbReference type="Gene3D" id="3.30.1890.10">
    <property type="entry name" value="FepE-like"/>
    <property type="match status" value="1"/>
</dbReference>
<keyword evidence="4 6" id="KW-1133">Transmembrane helix</keyword>
<organism evidence="8">
    <name type="scientific">Haemophilus parainfluenzae</name>
    <dbReference type="NCBI Taxonomy" id="729"/>
    <lineage>
        <taxon>Bacteria</taxon>
        <taxon>Pseudomonadati</taxon>
        <taxon>Pseudomonadota</taxon>
        <taxon>Gammaproteobacteria</taxon>
        <taxon>Pasteurellales</taxon>
        <taxon>Pasteurellaceae</taxon>
        <taxon>Haemophilus</taxon>
    </lineage>
</organism>
<keyword evidence="3 6" id="KW-0812">Transmembrane</keyword>
<dbReference type="GO" id="GO:0004713">
    <property type="term" value="F:protein tyrosine kinase activity"/>
    <property type="evidence" value="ECO:0007669"/>
    <property type="project" value="TreeGrafter"/>
</dbReference>
<evidence type="ECO:0000256" key="6">
    <source>
        <dbReference type="SAM" id="Phobius"/>
    </source>
</evidence>
<dbReference type="Pfam" id="PF02706">
    <property type="entry name" value="Wzz"/>
    <property type="match status" value="1"/>
</dbReference>
<dbReference type="PANTHER" id="PTHR32309:SF13">
    <property type="entry name" value="FERRIC ENTEROBACTIN TRANSPORT PROTEIN FEPE"/>
    <property type="match status" value="1"/>
</dbReference>
<dbReference type="AlphaFoldDB" id="M9QXJ0"/>
<evidence type="ECO:0000313" key="8">
    <source>
        <dbReference type="EMBL" id="AGI61061.1"/>
    </source>
</evidence>
<reference evidence="8" key="2">
    <citation type="journal article" date="2013" name="Int. J. Med. Microbiol.">
        <title>Haemophilus parainfluenzae expresses diverse lipopolysaccharide O-antigens using ABC transporter and Wzy polymerase-dependent mechanisms.</title>
        <authorList>
            <person name="Young R.E."/>
            <person name="Twelkmeyer B."/>
            <person name="Vitiazeva V."/>
            <person name="Power P.M."/>
            <person name="Schweda E.K."/>
            <person name="Hood D.W."/>
        </authorList>
    </citation>
    <scope>NUCLEOTIDE SEQUENCE</scope>
    <source>
        <strain evidence="8">19</strain>
    </source>
</reference>
<evidence type="ECO:0000256" key="3">
    <source>
        <dbReference type="ARBA" id="ARBA00022692"/>
    </source>
</evidence>
<dbReference type="GO" id="GO:0005886">
    <property type="term" value="C:plasma membrane"/>
    <property type="evidence" value="ECO:0007669"/>
    <property type="project" value="UniProtKB-SubCell"/>
</dbReference>
<feature type="transmembrane region" description="Helical" evidence="6">
    <location>
        <begin position="29"/>
        <end position="47"/>
    </location>
</feature>
<feature type="transmembrane region" description="Helical" evidence="6">
    <location>
        <begin position="349"/>
        <end position="373"/>
    </location>
</feature>
<name>M9QXJ0_HAEPA</name>
<accession>M9QXJ0</accession>
<evidence type="ECO:0000256" key="5">
    <source>
        <dbReference type="ARBA" id="ARBA00023136"/>
    </source>
</evidence>
<dbReference type="EMBL" id="KC416616">
    <property type="protein sequence ID" value="AGI61061.1"/>
    <property type="molecule type" value="Genomic_DNA"/>
</dbReference>
<dbReference type="SUPFAM" id="SSF160355">
    <property type="entry name" value="Bacterial polysaccharide co-polymerase-like"/>
    <property type="match status" value="1"/>
</dbReference>
<evidence type="ECO:0000259" key="7">
    <source>
        <dbReference type="Pfam" id="PF02706"/>
    </source>
</evidence>
<dbReference type="PANTHER" id="PTHR32309">
    <property type="entry name" value="TYROSINE-PROTEIN KINASE"/>
    <property type="match status" value="1"/>
</dbReference>
<dbReference type="InterPro" id="IPR003856">
    <property type="entry name" value="LPS_length_determ_N"/>
</dbReference>
<evidence type="ECO:0000256" key="4">
    <source>
        <dbReference type="ARBA" id="ARBA00022989"/>
    </source>
</evidence>
<protein>
    <submittedName>
        <fullName evidence="8">O-antigen chain length determinant Wzz</fullName>
    </submittedName>
</protein>
<keyword evidence="5 6" id="KW-0472">Membrane</keyword>
<feature type="domain" description="Polysaccharide chain length determinant N-terminal" evidence="7">
    <location>
        <begin position="13"/>
        <end position="115"/>
    </location>
</feature>
<proteinExistence type="predicted"/>
<keyword evidence="2" id="KW-1003">Cell membrane</keyword>
<evidence type="ECO:0000256" key="1">
    <source>
        <dbReference type="ARBA" id="ARBA00004651"/>
    </source>
</evidence>
<reference evidence="8" key="1">
    <citation type="submission" date="2012-12" db="EMBL/GenBank/DDBJ databases">
        <authorList>
            <person name="Young R.E.B."/>
            <person name="Hood D.W."/>
        </authorList>
    </citation>
    <scope>NUCLEOTIDE SEQUENCE</scope>
    <source>
        <strain evidence="8">19</strain>
    </source>
</reference>